<feature type="transmembrane region" description="Helical" evidence="5">
    <location>
        <begin position="288"/>
        <end position="308"/>
    </location>
</feature>
<feature type="transmembrane region" description="Helical" evidence="5">
    <location>
        <begin position="246"/>
        <end position="268"/>
    </location>
</feature>
<accession>A0A7S1RWG5</accession>
<keyword evidence="2 5" id="KW-0812">Transmembrane</keyword>
<organism evidence="7">
    <name type="scientific">Alexandrium catenella</name>
    <name type="common">Red tide dinoflagellate</name>
    <name type="synonym">Gonyaulax catenella</name>
    <dbReference type="NCBI Taxonomy" id="2925"/>
    <lineage>
        <taxon>Eukaryota</taxon>
        <taxon>Sar</taxon>
        <taxon>Alveolata</taxon>
        <taxon>Dinophyceae</taxon>
        <taxon>Gonyaulacales</taxon>
        <taxon>Pyrocystaceae</taxon>
        <taxon>Alexandrium</taxon>
    </lineage>
</organism>
<feature type="transmembrane region" description="Helical" evidence="5">
    <location>
        <begin position="329"/>
        <end position="346"/>
    </location>
</feature>
<proteinExistence type="predicted"/>
<evidence type="ECO:0000259" key="6">
    <source>
        <dbReference type="Pfam" id="PF01490"/>
    </source>
</evidence>
<evidence type="ECO:0000256" key="5">
    <source>
        <dbReference type="SAM" id="Phobius"/>
    </source>
</evidence>
<dbReference type="AlphaFoldDB" id="A0A7S1RWG5"/>
<gene>
    <name evidence="7" type="ORF">ACAT0790_LOCUS54249</name>
</gene>
<comment type="subcellular location">
    <subcellularLocation>
        <location evidence="1">Membrane</location>
        <topology evidence="1">Multi-pass membrane protein</topology>
    </subcellularLocation>
</comment>
<keyword evidence="4 5" id="KW-0472">Membrane</keyword>
<evidence type="ECO:0000256" key="1">
    <source>
        <dbReference type="ARBA" id="ARBA00004141"/>
    </source>
</evidence>
<evidence type="ECO:0000256" key="3">
    <source>
        <dbReference type="ARBA" id="ARBA00022989"/>
    </source>
</evidence>
<feature type="transmembrane region" description="Helical" evidence="5">
    <location>
        <begin position="153"/>
        <end position="171"/>
    </location>
</feature>
<sequence>MGLTLDWPDERRGLPRAFLAASPLLCPRDRQSKGHTYTAILNMTKAMFGAAVLGVPHAMAIAGKRLGILLFVLAITVSTYTMCLVARTKILLEKCKPRPVTTYAVLVSAIFGQIGGSMVEVCIIVLELCFCTGFVIVMTSSLVDFGWFGSDRLLIISGMFPVLLVLANVRFLKDLWQLSLFGLVVYSFGLVVIVVQDGATSEEERPPAVEHPWSHVPMAFGSLLYAMESLPTVLPNINAMQRPLKGVAVICLSMGLYMLVALPYSILAVDVFNMGSCRVLVDCLSPGIPAKVFLLAVVLGIALSYPLVLFVATEMLEERLEADTFIKRLMVRCPQVMVTCVVGWAVPNFSQFSGVIGDVLLSLLGLILPVVAYHRACGMARHRLSVLTWIANTVCVSIGFLCLALAFCQYL</sequence>
<feature type="transmembrane region" description="Helical" evidence="5">
    <location>
        <begin position="352"/>
        <end position="374"/>
    </location>
</feature>
<dbReference type="PANTHER" id="PTHR22950:SF349">
    <property type="entry name" value="AMINO ACID TRANSPORTER TRANSMEMBRANE DOMAIN-CONTAINING PROTEIN"/>
    <property type="match status" value="1"/>
</dbReference>
<evidence type="ECO:0000256" key="2">
    <source>
        <dbReference type="ARBA" id="ARBA00022692"/>
    </source>
</evidence>
<feature type="transmembrane region" description="Helical" evidence="5">
    <location>
        <begin position="178"/>
        <end position="196"/>
    </location>
</feature>
<feature type="transmembrane region" description="Helical" evidence="5">
    <location>
        <begin position="386"/>
        <end position="407"/>
    </location>
</feature>
<protein>
    <recommendedName>
        <fullName evidence="6">Amino acid transporter transmembrane domain-containing protein</fullName>
    </recommendedName>
</protein>
<evidence type="ECO:0000313" key="7">
    <source>
        <dbReference type="EMBL" id="CAD9177480.1"/>
    </source>
</evidence>
<feature type="domain" description="Amino acid transporter transmembrane" evidence="6">
    <location>
        <begin position="35"/>
        <end position="407"/>
    </location>
</feature>
<dbReference type="PANTHER" id="PTHR22950">
    <property type="entry name" value="AMINO ACID TRANSPORTER"/>
    <property type="match status" value="1"/>
</dbReference>
<feature type="transmembrane region" description="Helical" evidence="5">
    <location>
        <begin position="37"/>
        <end position="60"/>
    </location>
</feature>
<reference evidence="7" key="1">
    <citation type="submission" date="2021-01" db="EMBL/GenBank/DDBJ databases">
        <authorList>
            <person name="Corre E."/>
            <person name="Pelletier E."/>
            <person name="Niang G."/>
            <person name="Scheremetjew M."/>
            <person name="Finn R."/>
            <person name="Kale V."/>
            <person name="Holt S."/>
            <person name="Cochrane G."/>
            <person name="Meng A."/>
            <person name="Brown T."/>
            <person name="Cohen L."/>
        </authorList>
    </citation>
    <scope>NUCLEOTIDE SEQUENCE</scope>
    <source>
        <strain evidence="7">OF101</strain>
    </source>
</reference>
<dbReference type="GO" id="GO:0005774">
    <property type="term" value="C:vacuolar membrane"/>
    <property type="evidence" value="ECO:0007669"/>
    <property type="project" value="TreeGrafter"/>
</dbReference>
<evidence type="ECO:0000256" key="4">
    <source>
        <dbReference type="ARBA" id="ARBA00023136"/>
    </source>
</evidence>
<keyword evidence="3 5" id="KW-1133">Transmembrane helix</keyword>
<dbReference type="EMBL" id="HBGE01091071">
    <property type="protein sequence ID" value="CAD9177480.1"/>
    <property type="molecule type" value="Transcribed_RNA"/>
</dbReference>
<feature type="transmembrane region" description="Helical" evidence="5">
    <location>
        <begin position="66"/>
        <end position="86"/>
    </location>
</feature>
<feature type="transmembrane region" description="Helical" evidence="5">
    <location>
        <begin position="216"/>
        <end position="234"/>
    </location>
</feature>
<dbReference type="Pfam" id="PF01490">
    <property type="entry name" value="Aa_trans"/>
    <property type="match status" value="1"/>
</dbReference>
<name>A0A7S1RWG5_ALECA</name>
<dbReference type="InterPro" id="IPR013057">
    <property type="entry name" value="AA_transpt_TM"/>
</dbReference>
<feature type="transmembrane region" description="Helical" evidence="5">
    <location>
        <begin position="121"/>
        <end position="147"/>
    </location>
</feature>
<dbReference type="GO" id="GO:0015179">
    <property type="term" value="F:L-amino acid transmembrane transporter activity"/>
    <property type="evidence" value="ECO:0007669"/>
    <property type="project" value="TreeGrafter"/>
</dbReference>